<keyword evidence="2" id="KW-1185">Reference proteome</keyword>
<reference evidence="2" key="1">
    <citation type="journal article" date="2012" name="PLoS Genet.">
        <title>The genomes of the fungal plant pathogens Cladosporium fulvum and Dothistroma septosporum reveal adaptation to different hosts and lifestyles but also signatures of common ancestry.</title>
        <authorList>
            <person name="de Wit P.J.G.M."/>
            <person name="van der Burgt A."/>
            <person name="Oekmen B."/>
            <person name="Stergiopoulos I."/>
            <person name="Abd-Elsalam K.A."/>
            <person name="Aerts A.L."/>
            <person name="Bahkali A.H."/>
            <person name="Beenen H.G."/>
            <person name="Chettri P."/>
            <person name="Cox M.P."/>
            <person name="Datema E."/>
            <person name="de Vries R.P."/>
            <person name="Dhillon B."/>
            <person name="Ganley A.R."/>
            <person name="Griffiths S.A."/>
            <person name="Guo Y."/>
            <person name="Hamelin R.C."/>
            <person name="Henrissat B."/>
            <person name="Kabir M.S."/>
            <person name="Jashni M.K."/>
            <person name="Kema G."/>
            <person name="Klaubauf S."/>
            <person name="Lapidus A."/>
            <person name="Levasseur A."/>
            <person name="Lindquist E."/>
            <person name="Mehrabi R."/>
            <person name="Ohm R.A."/>
            <person name="Owen T.J."/>
            <person name="Salamov A."/>
            <person name="Schwelm A."/>
            <person name="Schijlen E."/>
            <person name="Sun H."/>
            <person name="van den Burg H.A."/>
            <person name="van Ham R.C.H.J."/>
            <person name="Zhang S."/>
            <person name="Goodwin S.B."/>
            <person name="Grigoriev I.V."/>
            <person name="Collemare J."/>
            <person name="Bradshaw R.E."/>
        </authorList>
    </citation>
    <scope>NUCLEOTIDE SEQUENCE [LARGE SCALE GENOMIC DNA]</scope>
    <source>
        <strain evidence="2">NZE10 / CBS 128990</strain>
    </source>
</reference>
<dbReference type="EMBL" id="KB446545">
    <property type="protein sequence ID" value="EME39149.1"/>
    <property type="molecule type" value="Genomic_DNA"/>
</dbReference>
<dbReference type="OrthoDB" id="10437112at2759"/>
<dbReference type="AlphaFoldDB" id="M2Y1G7"/>
<dbReference type="OMA" id="CKFNITH"/>
<feature type="non-terminal residue" evidence="1">
    <location>
        <position position="291"/>
    </location>
</feature>
<accession>M2Y1G7</accession>
<sequence>MAPSKHWLMQTPKELLGTINQQQNKNFVVLKTNVYLFQGDHVLLLHQRDLPAAGHDEEWVVPRDVERIDRPGSHPTQKLAITVPLRNRILTGLARMQTPPQALREIQFLEFSKLEPLSLPDGDTLHIWCILSIYDTPQNSDLRAAFLTHLNPAAKYRWVSQSDLDLHVKTPATDTDRTNQLHILDLKNAFLRRDLCTKQAIIFEAHAHNIPTVCQHIIAAVVEARVASWGEQARQGMVLLTSKARPPHFVVRNLRMEQMRMDEWPEGIPGKEEEAYRIIAGFMGGMMKWKE</sequence>
<name>M2Y1G7_DOTSN</name>
<organism evidence="1 2">
    <name type="scientific">Dothistroma septosporum (strain NZE10 / CBS 128990)</name>
    <name type="common">Red band needle blight fungus</name>
    <name type="synonym">Mycosphaerella pini</name>
    <dbReference type="NCBI Taxonomy" id="675120"/>
    <lineage>
        <taxon>Eukaryota</taxon>
        <taxon>Fungi</taxon>
        <taxon>Dikarya</taxon>
        <taxon>Ascomycota</taxon>
        <taxon>Pezizomycotina</taxon>
        <taxon>Dothideomycetes</taxon>
        <taxon>Dothideomycetidae</taxon>
        <taxon>Mycosphaerellales</taxon>
        <taxon>Mycosphaerellaceae</taxon>
        <taxon>Dothistroma</taxon>
    </lineage>
</organism>
<proteinExistence type="predicted"/>
<dbReference type="Proteomes" id="UP000016933">
    <property type="component" value="Unassembled WGS sequence"/>
</dbReference>
<evidence type="ECO:0000313" key="1">
    <source>
        <dbReference type="EMBL" id="EME39149.1"/>
    </source>
</evidence>
<gene>
    <name evidence="1" type="ORF">DOTSEDRAFT_83010</name>
</gene>
<dbReference type="HOGENOM" id="CLU_958286_0_0_1"/>
<protein>
    <submittedName>
        <fullName evidence="1">Uncharacterized protein</fullName>
    </submittedName>
</protein>
<evidence type="ECO:0000313" key="2">
    <source>
        <dbReference type="Proteomes" id="UP000016933"/>
    </source>
</evidence>
<reference evidence="1 2" key="2">
    <citation type="journal article" date="2012" name="PLoS Pathog.">
        <title>Diverse lifestyles and strategies of plant pathogenesis encoded in the genomes of eighteen Dothideomycetes fungi.</title>
        <authorList>
            <person name="Ohm R.A."/>
            <person name="Feau N."/>
            <person name="Henrissat B."/>
            <person name="Schoch C.L."/>
            <person name="Horwitz B.A."/>
            <person name="Barry K.W."/>
            <person name="Condon B.J."/>
            <person name="Copeland A.C."/>
            <person name="Dhillon B."/>
            <person name="Glaser F."/>
            <person name="Hesse C.N."/>
            <person name="Kosti I."/>
            <person name="LaButti K."/>
            <person name="Lindquist E.A."/>
            <person name="Lucas S."/>
            <person name="Salamov A.A."/>
            <person name="Bradshaw R.E."/>
            <person name="Ciuffetti L."/>
            <person name="Hamelin R.C."/>
            <person name="Kema G.H.J."/>
            <person name="Lawrence C."/>
            <person name="Scott J.A."/>
            <person name="Spatafora J.W."/>
            <person name="Turgeon B.G."/>
            <person name="de Wit P.J.G.M."/>
            <person name="Zhong S."/>
            <person name="Goodwin S.B."/>
            <person name="Grigoriev I.V."/>
        </authorList>
    </citation>
    <scope>NUCLEOTIDE SEQUENCE [LARGE SCALE GENOMIC DNA]</scope>
    <source>
        <strain evidence="2">NZE10 / CBS 128990</strain>
    </source>
</reference>